<evidence type="ECO:0000313" key="4">
    <source>
        <dbReference type="Proteomes" id="UP001164761"/>
    </source>
</evidence>
<keyword evidence="4" id="KW-1185">Reference proteome</keyword>
<keyword evidence="1" id="KW-0963">Cytoplasm</keyword>
<dbReference type="PANTHER" id="PTHR30592">
    <property type="entry name" value="FORMATE DEHYDROGENASE"/>
    <property type="match status" value="1"/>
</dbReference>
<accession>A0ABY6ZD29</accession>
<keyword evidence="2" id="KW-0501">Molybdenum cofactor biosynthesis</keyword>
<dbReference type="Pfam" id="PF02634">
    <property type="entry name" value="FdhD-NarQ"/>
    <property type="match status" value="1"/>
</dbReference>
<dbReference type="PANTHER" id="PTHR30592:SF1">
    <property type="entry name" value="SULFUR CARRIER PROTEIN FDHD"/>
    <property type="match status" value="1"/>
</dbReference>
<evidence type="ECO:0000256" key="1">
    <source>
        <dbReference type="ARBA" id="ARBA00022490"/>
    </source>
</evidence>
<dbReference type="Proteomes" id="UP001164761">
    <property type="component" value="Chromosome"/>
</dbReference>
<dbReference type="EMBL" id="CP104067">
    <property type="protein sequence ID" value="WAH40693.1"/>
    <property type="molecule type" value="Genomic_DNA"/>
</dbReference>
<organism evidence="3 4">
    <name type="scientific">Alicyclobacillus fastidiosus</name>
    <dbReference type="NCBI Taxonomy" id="392011"/>
    <lineage>
        <taxon>Bacteria</taxon>
        <taxon>Bacillati</taxon>
        <taxon>Bacillota</taxon>
        <taxon>Bacilli</taxon>
        <taxon>Bacillales</taxon>
        <taxon>Alicyclobacillaceae</taxon>
        <taxon>Alicyclobacillus</taxon>
    </lineage>
</organism>
<dbReference type="InterPro" id="IPR016193">
    <property type="entry name" value="Cytidine_deaminase-like"/>
</dbReference>
<gene>
    <name evidence="3" type="ORF">NZD89_20675</name>
</gene>
<proteinExistence type="predicted"/>
<dbReference type="RefSeq" id="WP_268004590.1">
    <property type="nucleotide sequence ID" value="NZ_BSUT01000001.1"/>
</dbReference>
<sequence length="207" mass="23867">MKPVETTRKVYHFDHDVLEVKDDVIVTEYALTIKVNGEEFATVVCTPEYIEDMVIGFLASERVIFSLTDIEEFYIEERRGFAHVKVKNINNLYQNFRSKRYITSCCGMTRQGFYFVNDAFAAKDVSGVNIRISIHHCFDLTIEERKRQLRAYFSGVPAGLSPIERAEKNRRIVDHLCNWVTANGIIRSGSMSHEVEHSGDCFIQRVS</sequence>
<protein>
    <submittedName>
        <fullName evidence="3">Formate dehydrogenase accessory sulfurtransferase FdhD</fullName>
    </submittedName>
</protein>
<dbReference type="Gene3D" id="3.10.20.10">
    <property type="match status" value="1"/>
</dbReference>
<dbReference type="SUPFAM" id="SSF53927">
    <property type="entry name" value="Cytidine deaminase-like"/>
    <property type="match status" value="1"/>
</dbReference>
<dbReference type="InterPro" id="IPR003786">
    <property type="entry name" value="FdhD"/>
</dbReference>
<evidence type="ECO:0000313" key="3">
    <source>
        <dbReference type="EMBL" id="WAH40693.1"/>
    </source>
</evidence>
<name>A0ABY6ZD29_9BACL</name>
<reference evidence="3" key="1">
    <citation type="submission" date="2022-08" db="EMBL/GenBank/DDBJ databases">
        <title>Alicyclobacillus fastidiosus DSM 17978, complete genome.</title>
        <authorList>
            <person name="Wang Q."/>
            <person name="Cai R."/>
            <person name="Wang Z."/>
        </authorList>
    </citation>
    <scope>NUCLEOTIDE SEQUENCE</scope>
    <source>
        <strain evidence="3">DSM 17978</strain>
    </source>
</reference>
<evidence type="ECO:0000256" key="2">
    <source>
        <dbReference type="ARBA" id="ARBA00023150"/>
    </source>
</evidence>